<dbReference type="SUPFAM" id="SSF50249">
    <property type="entry name" value="Nucleic acid-binding proteins"/>
    <property type="match status" value="1"/>
</dbReference>
<dbReference type="PROSITE" id="PS50832">
    <property type="entry name" value="S1_IF1_TYPE"/>
    <property type="match status" value="1"/>
</dbReference>
<protein>
    <recommendedName>
        <fullName evidence="4">Eukaryotic translation initiation factor 4C</fullName>
    </recommendedName>
</protein>
<feature type="region of interest" description="Disordered" evidence="6">
    <location>
        <begin position="354"/>
        <end position="375"/>
    </location>
</feature>
<reference evidence="8" key="1">
    <citation type="submission" date="2022-10" db="EMBL/GenBank/DDBJ databases">
        <authorList>
            <person name="Hyden B.L."/>
            <person name="Feng K."/>
            <person name="Yates T."/>
            <person name="Jawdy S."/>
            <person name="Smart L.B."/>
            <person name="Muchero W."/>
        </authorList>
    </citation>
    <scope>NUCLEOTIDE SEQUENCE</scope>
    <source>
        <tissue evidence="8">Shoot tip</tissue>
    </source>
</reference>
<keyword evidence="9" id="KW-1185">Reference proteome</keyword>
<dbReference type="PROSITE" id="PS01262">
    <property type="entry name" value="IF1A"/>
    <property type="match status" value="1"/>
</dbReference>
<gene>
    <name evidence="8" type="ORF">OIU77_024463</name>
</gene>
<name>A0ABQ9BUZ6_9ROSI</name>
<keyword evidence="2 5" id="KW-0396">Initiation factor</keyword>
<dbReference type="NCBIfam" id="TIGR00523">
    <property type="entry name" value="eIF-1A"/>
    <property type="match status" value="1"/>
</dbReference>
<dbReference type="InterPro" id="IPR006196">
    <property type="entry name" value="RNA-binding_domain_S1_IF1"/>
</dbReference>
<evidence type="ECO:0000256" key="2">
    <source>
        <dbReference type="ARBA" id="ARBA00022540"/>
    </source>
</evidence>
<accession>A0ABQ9BUZ6</accession>
<dbReference type="HAMAP" id="MF_00216">
    <property type="entry name" value="aIF_1A"/>
    <property type="match status" value="1"/>
</dbReference>
<feature type="domain" description="S1-like" evidence="7">
    <location>
        <begin position="374"/>
        <end position="448"/>
    </location>
</feature>
<evidence type="ECO:0000259" key="7">
    <source>
        <dbReference type="PROSITE" id="PS50832"/>
    </source>
</evidence>
<proteinExistence type="inferred from homology"/>
<comment type="caution">
    <text evidence="8">The sequence shown here is derived from an EMBL/GenBank/DDBJ whole genome shotgun (WGS) entry which is preliminary data.</text>
</comment>
<keyword evidence="3 5" id="KW-0648">Protein biosynthesis</keyword>
<dbReference type="InterPro" id="IPR018104">
    <property type="entry name" value="TIF_eIF-1A_CS"/>
</dbReference>
<dbReference type="EMBL" id="JAPFFI010000006">
    <property type="protein sequence ID" value="KAJ6390246.1"/>
    <property type="molecule type" value="Genomic_DNA"/>
</dbReference>
<dbReference type="Pfam" id="PF01176">
    <property type="entry name" value="eIF-1a"/>
    <property type="match status" value="1"/>
</dbReference>
<organism evidence="8 9">
    <name type="scientific">Salix suchowensis</name>
    <dbReference type="NCBI Taxonomy" id="1278906"/>
    <lineage>
        <taxon>Eukaryota</taxon>
        <taxon>Viridiplantae</taxon>
        <taxon>Streptophyta</taxon>
        <taxon>Embryophyta</taxon>
        <taxon>Tracheophyta</taxon>
        <taxon>Spermatophyta</taxon>
        <taxon>Magnoliopsida</taxon>
        <taxon>eudicotyledons</taxon>
        <taxon>Gunneridae</taxon>
        <taxon>Pentapetalae</taxon>
        <taxon>rosids</taxon>
        <taxon>fabids</taxon>
        <taxon>Malpighiales</taxon>
        <taxon>Salicaceae</taxon>
        <taxon>Saliceae</taxon>
        <taxon>Salix</taxon>
    </lineage>
</organism>
<dbReference type="Proteomes" id="UP001141253">
    <property type="component" value="Chromosome 2"/>
</dbReference>
<dbReference type="Gene3D" id="2.40.50.140">
    <property type="entry name" value="Nucleic acid-binding proteins"/>
    <property type="match status" value="1"/>
</dbReference>
<dbReference type="InterPro" id="IPR012340">
    <property type="entry name" value="NA-bd_OB-fold"/>
</dbReference>
<dbReference type="SMART" id="SM00652">
    <property type="entry name" value="eIF1a"/>
    <property type="match status" value="1"/>
</dbReference>
<dbReference type="PANTHER" id="PTHR46667">
    <property type="entry name" value="OS05G0182700 PROTEIN"/>
    <property type="match status" value="1"/>
</dbReference>
<dbReference type="CDD" id="cd05793">
    <property type="entry name" value="S1_IF1A"/>
    <property type="match status" value="1"/>
</dbReference>
<evidence type="ECO:0000313" key="8">
    <source>
        <dbReference type="EMBL" id="KAJ6390246.1"/>
    </source>
</evidence>
<evidence type="ECO:0000256" key="4">
    <source>
        <dbReference type="ARBA" id="ARBA00032507"/>
    </source>
</evidence>
<dbReference type="PANTHER" id="PTHR46667:SF1">
    <property type="entry name" value="OS09G0482740 PROTEIN"/>
    <property type="match status" value="1"/>
</dbReference>
<dbReference type="InterPro" id="IPR012458">
    <property type="entry name" value="DUF1664"/>
</dbReference>
<comment type="similarity">
    <text evidence="1">Belongs to the eIF-1A family.</text>
</comment>
<evidence type="ECO:0000313" key="9">
    <source>
        <dbReference type="Proteomes" id="UP001141253"/>
    </source>
</evidence>
<evidence type="ECO:0000256" key="6">
    <source>
        <dbReference type="SAM" id="MobiDB-lite"/>
    </source>
</evidence>
<sequence length="497" mass="55405">MALQAGVSTSKVLILVGAGFTSSIILKNGRLSELIGQLQEILKGVDQVELAPYKYDSALLAAQIRQLAQEIKELTLSSPATIYNRNYASNGSFSSYLAPAAALGAMGYCYMWWKDWSFSDVMFVTKKNMANAVATVSKQLENVSETLASTKRHLTKRLENLDWKVEEQIETSKLIASDVDEMKSNLSQIGYDVEAIHQMISGLEGKLEILESKQDTTNSGLWHLCQFAGGFKDGPGTKVYQDVGAKLANHSAVAYEERSRKGLQFIAETKESDMVEKPVENVKKDLDTCTDILSCDSMMCMVRKIDLSILALKNAGYIWVAPVFFARLHLGTTAEIIDWVFVIGVWEIETETMPKNKGKGGKNRKRGKNEADDEKRELIFKEDGQEYAQVLRMLGNGRCEAMCIDGTKRLCHIRGKMHKKVWIAAGDIILVGLRDYQDDKADVILKYMPDEARLLKAYGELPENTRLNEGIAGGLDEEDDGAGDDYIEFEDEDIDKI</sequence>
<dbReference type="Pfam" id="PF07889">
    <property type="entry name" value="DUF1664"/>
    <property type="match status" value="1"/>
</dbReference>
<evidence type="ECO:0000256" key="5">
    <source>
        <dbReference type="PROSITE-ProRule" id="PRU00181"/>
    </source>
</evidence>
<reference evidence="8" key="2">
    <citation type="journal article" date="2023" name="Int. J. Mol. Sci.">
        <title>De Novo Assembly and Annotation of 11 Diverse Shrub Willow (Salix) Genomes Reveals Novel Gene Organization in Sex-Linked Regions.</title>
        <authorList>
            <person name="Hyden B."/>
            <person name="Feng K."/>
            <person name="Yates T.B."/>
            <person name="Jawdy S."/>
            <person name="Cereghino C."/>
            <person name="Smart L.B."/>
            <person name="Muchero W."/>
        </authorList>
    </citation>
    <scope>NUCLEOTIDE SEQUENCE</scope>
    <source>
        <tissue evidence="8">Shoot tip</tissue>
    </source>
</reference>
<dbReference type="InterPro" id="IPR001253">
    <property type="entry name" value="TIF_eIF-1A"/>
</dbReference>
<evidence type="ECO:0000256" key="3">
    <source>
        <dbReference type="ARBA" id="ARBA00022917"/>
    </source>
</evidence>
<feature type="compositionally biased region" description="Basic residues" evidence="6">
    <location>
        <begin position="356"/>
        <end position="367"/>
    </location>
</feature>
<evidence type="ECO:0000256" key="1">
    <source>
        <dbReference type="ARBA" id="ARBA00007392"/>
    </source>
</evidence>